<evidence type="ECO:0000259" key="6">
    <source>
        <dbReference type="Pfam" id="PF00152"/>
    </source>
</evidence>
<feature type="domain" description="Aminoacyl-tRNA synthetase class II (D/K/N)" evidence="6">
    <location>
        <begin position="161"/>
        <end position="259"/>
    </location>
</feature>
<reference evidence="7" key="1">
    <citation type="submission" date="2021-04" db="EMBL/GenBank/DDBJ databases">
        <title>First draft genome resource for Brassicaceae pathogens Fusarium oxysporum f. sp. raphani and Fusarium oxysporum f. sp. rapae.</title>
        <authorList>
            <person name="Asai S."/>
        </authorList>
    </citation>
    <scope>NUCLEOTIDE SEQUENCE</scope>
    <source>
        <strain evidence="7">Tf1208</strain>
    </source>
</reference>
<evidence type="ECO:0000256" key="5">
    <source>
        <dbReference type="SAM" id="MobiDB-lite"/>
    </source>
</evidence>
<organism evidence="7 8">
    <name type="scientific">Fusarium oxysporum f. sp. rapae</name>
    <dbReference type="NCBI Taxonomy" id="485398"/>
    <lineage>
        <taxon>Eukaryota</taxon>
        <taxon>Fungi</taxon>
        <taxon>Dikarya</taxon>
        <taxon>Ascomycota</taxon>
        <taxon>Pezizomycotina</taxon>
        <taxon>Sordariomycetes</taxon>
        <taxon>Hypocreomycetidae</taxon>
        <taxon>Hypocreales</taxon>
        <taxon>Nectriaceae</taxon>
        <taxon>Fusarium</taxon>
        <taxon>Fusarium oxysporum species complex</taxon>
    </lineage>
</organism>
<gene>
    <name evidence="7" type="ORF">Forpe1208_v012601</name>
</gene>
<evidence type="ECO:0000256" key="4">
    <source>
        <dbReference type="ARBA" id="ARBA00022840"/>
    </source>
</evidence>
<dbReference type="GO" id="GO:0006422">
    <property type="term" value="P:aspartyl-tRNA aminoacylation"/>
    <property type="evidence" value="ECO:0007669"/>
    <property type="project" value="InterPro"/>
</dbReference>
<keyword evidence="1" id="KW-0963">Cytoplasm</keyword>
<keyword evidence="2 7" id="KW-0436">Ligase</keyword>
<name>A0A8J5NKZ5_FUSOX</name>
<feature type="region of interest" description="Disordered" evidence="5">
    <location>
        <begin position="1"/>
        <end position="28"/>
    </location>
</feature>
<sequence length="364" mass="41145">MRDSSIELQKDAAMSSIDGRASDTATRRGGCCSSCTSLESRRTDPSAEWPLHPGEIKTINQFESLPLGIEALDFLLLRDQTHSVQGVLACCAANADLVRWVRRIGPESLIQVCSILKESSQPVRSATHSGVEVDICSVHHVNPAQNLPFCNYKPPETLRNRMSSHILDLRYPFNQALIRVQSLVTHIFRETLENHDFVEIHTPKLQPAATESGAAVFLVNYFGRKAFLAQSPQLAKQMAINADYPEVIQLIDIFLKEVFKAVYSSRELDVIRKRWPSGELKWLDETLVIPFSDGIKMLREDGRDVEEEDLSTPDEIRLGQLVREKYGTDYYVLDKFPAGARPFYTAKDPDDPKYTRSFDIFIRG</sequence>
<dbReference type="GO" id="GO:0005829">
    <property type="term" value="C:cytosol"/>
    <property type="evidence" value="ECO:0007669"/>
    <property type="project" value="TreeGrafter"/>
</dbReference>
<evidence type="ECO:0000313" key="7">
    <source>
        <dbReference type="EMBL" id="KAG7406916.1"/>
    </source>
</evidence>
<dbReference type="PANTHER" id="PTHR43450">
    <property type="entry name" value="ASPARTYL-TRNA SYNTHETASE"/>
    <property type="match status" value="1"/>
</dbReference>
<dbReference type="GO" id="GO:0005524">
    <property type="term" value="F:ATP binding"/>
    <property type="evidence" value="ECO:0007669"/>
    <property type="project" value="InterPro"/>
</dbReference>
<feature type="compositionally biased region" description="Basic and acidic residues" evidence="5">
    <location>
        <begin position="1"/>
        <end position="10"/>
    </location>
</feature>
<evidence type="ECO:0000313" key="8">
    <source>
        <dbReference type="Proteomes" id="UP000694050"/>
    </source>
</evidence>
<comment type="caution">
    <text evidence="7">The sequence shown here is derived from an EMBL/GenBank/DDBJ whole genome shotgun (WGS) entry which is preliminary data.</text>
</comment>
<keyword evidence="3" id="KW-0547">Nucleotide-binding</keyword>
<evidence type="ECO:0000256" key="2">
    <source>
        <dbReference type="ARBA" id="ARBA00022598"/>
    </source>
</evidence>
<dbReference type="GO" id="GO:0004815">
    <property type="term" value="F:aspartate-tRNA ligase activity"/>
    <property type="evidence" value="ECO:0007669"/>
    <property type="project" value="InterPro"/>
</dbReference>
<dbReference type="GO" id="GO:0017101">
    <property type="term" value="C:aminoacyl-tRNA synthetase multienzyme complex"/>
    <property type="evidence" value="ECO:0007669"/>
    <property type="project" value="TreeGrafter"/>
</dbReference>
<protein>
    <submittedName>
        <fullName evidence="7">Aspartate--tRNA ligase</fullName>
    </submittedName>
</protein>
<dbReference type="PANTHER" id="PTHR43450:SF2">
    <property type="entry name" value="ASPARTATE--TRNA LIGASE"/>
    <property type="match status" value="1"/>
</dbReference>
<dbReference type="InterPro" id="IPR004523">
    <property type="entry name" value="Asp-tRNA_synthase_2"/>
</dbReference>
<dbReference type="EMBL" id="JAELUQ010000010">
    <property type="protein sequence ID" value="KAG7406916.1"/>
    <property type="molecule type" value="Genomic_DNA"/>
</dbReference>
<proteinExistence type="predicted"/>
<dbReference type="InterPro" id="IPR004364">
    <property type="entry name" value="Aa-tRNA-synt_II"/>
</dbReference>
<evidence type="ECO:0000256" key="3">
    <source>
        <dbReference type="ARBA" id="ARBA00022741"/>
    </source>
</evidence>
<keyword evidence="4" id="KW-0067">ATP-binding</keyword>
<dbReference type="AlphaFoldDB" id="A0A8J5NKZ5"/>
<evidence type="ECO:0000256" key="1">
    <source>
        <dbReference type="ARBA" id="ARBA00022490"/>
    </source>
</evidence>
<dbReference type="GO" id="GO:0003723">
    <property type="term" value="F:RNA binding"/>
    <property type="evidence" value="ECO:0007669"/>
    <property type="project" value="TreeGrafter"/>
</dbReference>
<accession>A0A8J5NKZ5</accession>
<dbReference type="Proteomes" id="UP000694050">
    <property type="component" value="Unassembled WGS sequence"/>
</dbReference>
<dbReference type="Pfam" id="PF00152">
    <property type="entry name" value="tRNA-synt_2"/>
    <property type="match status" value="1"/>
</dbReference>